<gene>
    <name evidence="1" type="ORF">ACIO7M_30665</name>
</gene>
<dbReference type="Proteomes" id="UP001617351">
    <property type="component" value="Unassembled WGS sequence"/>
</dbReference>
<name>A0ABW8ET19_STRT5</name>
<comment type="caution">
    <text evidence="1">The sequence shown here is derived from an EMBL/GenBank/DDBJ whole genome shotgun (WGS) entry which is preliminary data.</text>
</comment>
<reference evidence="1 2" key="1">
    <citation type="submission" date="2024-10" db="EMBL/GenBank/DDBJ databases">
        <title>The Natural Products Discovery Center: Release of the First 8490 Sequenced Strains for Exploring Actinobacteria Biosynthetic Diversity.</title>
        <authorList>
            <person name="Kalkreuter E."/>
            <person name="Kautsar S.A."/>
            <person name="Yang D."/>
            <person name="Bader C.D."/>
            <person name="Teijaro C.N."/>
            <person name="Fluegel L."/>
            <person name="Davis C.M."/>
            <person name="Simpson J.R."/>
            <person name="Lauterbach L."/>
            <person name="Steele A.D."/>
            <person name="Gui C."/>
            <person name="Meng S."/>
            <person name="Li G."/>
            <person name="Viehrig K."/>
            <person name="Ye F."/>
            <person name="Su P."/>
            <person name="Kiefer A.F."/>
            <person name="Nichols A."/>
            <person name="Cepeda A.J."/>
            <person name="Yan W."/>
            <person name="Fan B."/>
            <person name="Jiang Y."/>
            <person name="Adhikari A."/>
            <person name="Zheng C.-J."/>
            <person name="Schuster L."/>
            <person name="Cowan T.M."/>
            <person name="Smanski M.J."/>
            <person name="Chevrette M.G."/>
            <person name="De Carvalho L.P.S."/>
            <person name="Shen B."/>
        </authorList>
    </citation>
    <scope>NUCLEOTIDE SEQUENCE [LARGE SCALE GENOMIC DNA]</scope>
    <source>
        <strain evidence="1 2">NPDC087220</strain>
    </source>
</reference>
<proteinExistence type="predicted"/>
<protein>
    <submittedName>
        <fullName evidence="1">Tetratricopeptide repeat protein</fullName>
    </submittedName>
</protein>
<dbReference type="SUPFAM" id="SSF48452">
    <property type="entry name" value="TPR-like"/>
    <property type="match status" value="1"/>
</dbReference>
<dbReference type="Gene3D" id="1.25.40.10">
    <property type="entry name" value="Tetratricopeptide repeat domain"/>
    <property type="match status" value="1"/>
</dbReference>
<dbReference type="InterPro" id="IPR011990">
    <property type="entry name" value="TPR-like_helical_dom_sf"/>
</dbReference>
<evidence type="ECO:0000313" key="1">
    <source>
        <dbReference type="EMBL" id="MFJ2825446.1"/>
    </source>
</evidence>
<evidence type="ECO:0000313" key="2">
    <source>
        <dbReference type="Proteomes" id="UP001617351"/>
    </source>
</evidence>
<accession>A0ABW8ET19</accession>
<organism evidence="1 2">
    <name type="scientific">Streptomyces toxytricini</name>
    <name type="common">Actinomyces toxytricini</name>
    <dbReference type="NCBI Taxonomy" id="67369"/>
    <lineage>
        <taxon>Bacteria</taxon>
        <taxon>Bacillati</taxon>
        <taxon>Actinomycetota</taxon>
        <taxon>Actinomycetes</taxon>
        <taxon>Kitasatosporales</taxon>
        <taxon>Streptomycetaceae</taxon>
        <taxon>Streptomyces</taxon>
    </lineage>
</organism>
<keyword evidence="2" id="KW-1185">Reference proteome</keyword>
<dbReference type="RefSeq" id="WP_402386739.1">
    <property type="nucleotide sequence ID" value="NZ_JBIUYY010000017.1"/>
</dbReference>
<dbReference type="EMBL" id="JBIUYY010000017">
    <property type="protein sequence ID" value="MFJ2825446.1"/>
    <property type="molecule type" value="Genomic_DNA"/>
</dbReference>
<sequence>MAAHLRGVAHRELGRPDEARSELEAALAVYRGGAYEWNRAVVLHDLLRALRASGPSDEADRMESSAISTNPAFVRMAGRDGARTIPDED</sequence>